<evidence type="ECO:0000313" key="2">
    <source>
        <dbReference type="EMBL" id="SCW75476.1"/>
    </source>
</evidence>
<dbReference type="Proteomes" id="UP000199150">
    <property type="component" value="Unassembled WGS sequence"/>
</dbReference>
<feature type="region of interest" description="Disordered" evidence="1">
    <location>
        <begin position="1"/>
        <end position="41"/>
    </location>
</feature>
<gene>
    <name evidence="2" type="ORF">SAMN02927928_3168</name>
</gene>
<keyword evidence="3" id="KW-1185">Reference proteome</keyword>
<name>A0A1G4T2G4_9CAUL</name>
<sequence>MTPPIRRPAPPVTAAPPAPARPSVEVITPDQYADRRSEPRTQCDDRGAMLFLSSRQVINCRILDQSASGARVAMENLDHIPAEIWLIDLDTAMVKRGSPAWSMANRMGLKFNFIQKMPDDGKRPAKVPPEVFEAWKRLSQPAATPDEDPDDDVLYFD</sequence>
<feature type="compositionally biased region" description="Basic and acidic residues" evidence="1">
    <location>
        <begin position="32"/>
        <end position="41"/>
    </location>
</feature>
<feature type="region of interest" description="Disordered" evidence="1">
    <location>
        <begin position="136"/>
        <end position="157"/>
    </location>
</feature>
<reference evidence="3" key="1">
    <citation type="submission" date="2016-10" db="EMBL/GenBank/DDBJ databases">
        <authorList>
            <person name="Varghese N."/>
            <person name="Submissions S."/>
        </authorList>
    </citation>
    <scope>NUCLEOTIDE SEQUENCE [LARGE SCALE GENOMIC DNA]</scope>
    <source>
        <strain evidence="3">CGMCC 1.3431</strain>
    </source>
</reference>
<organism evidence="2 3">
    <name type="scientific">Asticcacaulis taihuensis</name>
    <dbReference type="NCBI Taxonomy" id="260084"/>
    <lineage>
        <taxon>Bacteria</taxon>
        <taxon>Pseudomonadati</taxon>
        <taxon>Pseudomonadota</taxon>
        <taxon>Alphaproteobacteria</taxon>
        <taxon>Caulobacterales</taxon>
        <taxon>Caulobacteraceae</taxon>
        <taxon>Asticcacaulis</taxon>
    </lineage>
</organism>
<feature type="compositionally biased region" description="Acidic residues" evidence="1">
    <location>
        <begin position="145"/>
        <end position="157"/>
    </location>
</feature>
<evidence type="ECO:0008006" key="4">
    <source>
        <dbReference type="Google" id="ProtNLM"/>
    </source>
</evidence>
<proteinExistence type="predicted"/>
<dbReference type="SUPFAM" id="SSF141371">
    <property type="entry name" value="PilZ domain-like"/>
    <property type="match status" value="1"/>
</dbReference>
<evidence type="ECO:0000313" key="3">
    <source>
        <dbReference type="Proteomes" id="UP000199150"/>
    </source>
</evidence>
<feature type="compositionally biased region" description="Pro residues" evidence="1">
    <location>
        <begin position="1"/>
        <end position="20"/>
    </location>
</feature>
<accession>A0A1G4T2G4</accession>
<evidence type="ECO:0000256" key="1">
    <source>
        <dbReference type="SAM" id="MobiDB-lite"/>
    </source>
</evidence>
<dbReference type="EMBL" id="FMTS01000006">
    <property type="protein sequence ID" value="SCW75476.1"/>
    <property type="molecule type" value="Genomic_DNA"/>
</dbReference>
<dbReference type="RefSeq" id="WP_245679053.1">
    <property type="nucleotide sequence ID" value="NZ_CBCRYE010000005.1"/>
</dbReference>
<protein>
    <recommendedName>
        <fullName evidence="4">PilZ domain-containing protein</fullName>
    </recommendedName>
</protein>
<dbReference type="AlphaFoldDB" id="A0A1G4T2G4"/>